<organism evidence="3 4">
    <name type="scientific">Theileria orientalis</name>
    <dbReference type="NCBI Taxonomy" id="68886"/>
    <lineage>
        <taxon>Eukaryota</taxon>
        <taxon>Sar</taxon>
        <taxon>Alveolata</taxon>
        <taxon>Apicomplexa</taxon>
        <taxon>Aconoidasida</taxon>
        <taxon>Piroplasmida</taxon>
        <taxon>Theileriidae</taxon>
        <taxon>Theileria</taxon>
    </lineage>
</organism>
<dbReference type="InterPro" id="IPR007480">
    <property type="entry name" value="DUF529"/>
</dbReference>
<evidence type="ECO:0000313" key="4">
    <source>
        <dbReference type="Proteomes" id="UP000244811"/>
    </source>
</evidence>
<feature type="compositionally biased region" description="Basic and acidic residues" evidence="1">
    <location>
        <begin position="479"/>
        <end position="489"/>
    </location>
</feature>
<feature type="region of interest" description="Disordered" evidence="1">
    <location>
        <begin position="420"/>
        <end position="497"/>
    </location>
</feature>
<proteinExistence type="predicted"/>
<feature type="chain" id="PRO_5036711098" evidence="2">
    <location>
        <begin position="23"/>
        <end position="516"/>
    </location>
</feature>
<keyword evidence="2" id="KW-0732">Signal</keyword>
<dbReference type="AlphaFoldDB" id="A0A976QRT5"/>
<feature type="compositionally biased region" description="Gly residues" evidence="1">
    <location>
        <begin position="437"/>
        <end position="448"/>
    </location>
</feature>
<protein>
    <submittedName>
        <fullName evidence="3">Uncharacterized protein</fullName>
    </submittedName>
</protein>
<dbReference type="Proteomes" id="UP000244811">
    <property type="component" value="Chromosome 1"/>
</dbReference>
<reference evidence="3" key="1">
    <citation type="submission" date="2022-07" db="EMBL/GenBank/DDBJ databases">
        <title>Evaluation of T. orientalis genome assembly methods using nanopore sequencing and analysis of variation between genomes.</title>
        <authorList>
            <person name="Yam J."/>
            <person name="Micallef M.L."/>
            <person name="Liu M."/>
            <person name="Djordjevic S.P."/>
            <person name="Bogema D.R."/>
            <person name="Jenkins C."/>
        </authorList>
    </citation>
    <scope>NUCLEOTIDE SEQUENCE</scope>
    <source>
        <strain evidence="3">Goon Nure</strain>
    </source>
</reference>
<evidence type="ECO:0000256" key="2">
    <source>
        <dbReference type="SAM" id="SignalP"/>
    </source>
</evidence>
<accession>A0A976QRT5</accession>
<name>A0A976QRT5_THEOR</name>
<feature type="signal peptide" evidence="2">
    <location>
        <begin position="1"/>
        <end position="22"/>
    </location>
</feature>
<evidence type="ECO:0000256" key="1">
    <source>
        <dbReference type="SAM" id="MobiDB-lite"/>
    </source>
</evidence>
<dbReference type="EMBL" id="CP056069">
    <property type="protein sequence ID" value="UKJ99983.2"/>
    <property type="molecule type" value="Genomic_DNA"/>
</dbReference>
<gene>
    <name evidence="3" type="ORF">MACK_000049</name>
</gene>
<dbReference type="Pfam" id="PF04385">
    <property type="entry name" value="FAINT"/>
    <property type="match status" value="1"/>
</dbReference>
<sequence>MTSNKFVLFLVFLTFYKHSVVCNTNANGSAQVGPVKTVFDLGSFRKDNYVITKSSEEPFSYKVIPKEGTLISRVKLSNSTVWKTPDSWSVESIVIKKSEDSPFYVIVKVKDPANVATLMYFQALRKVTQYSLVKDIHSSNVELFAQYLEIEVFNISSEFDLRYHDIKEEASEDGNLKNITIKPIHGKFFIVVDDATILHSDPESSVESMILSKVNGENKLLLLDVVNNDGEKSTKYLSKGEETWDIKDEAEYTEAYGENSLETANNPVGIAPGEETSQLDLLLNHSLLENNVHKFGYATLKTFGYNFKKLDSVSEGALEISSDPMFNPAVYIYRGEKSWEFIEIFHTNGENDLSSKLSCYYVKEAEAWNRVSQVEFFSKIKEQILSNLRRFEAAQTHVQMIEEIGLEDSVERTETDDLPFAVKAPDVPPASRRAQTGAGGNPLGGSGGNTPPSGARAKGPRGVRKEENDPNDLATGGDSDDKDKVPGEKADEEDDKISGFHTGSIIFLLIVSLLVY</sequence>
<evidence type="ECO:0000313" key="3">
    <source>
        <dbReference type="EMBL" id="UKJ99983.2"/>
    </source>
</evidence>